<feature type="transmembrane region" description="Helical" evidence="5">
    <location>
        <begin position="6"/>
        <end position="24"/>
    </location>
</feature>
<evidence type="ECO:0000256" key="2">
    <source>
        <dbReference type="ARBA" id="ARBA00022692"/>
    </source>
</evidence>
<dbReference type="Proteomes" id="UP000031599">
    <property type="component" value="Unassembled WGS sequence"/>
</dbReference>
<keyword evidence="3 5" id="KW-1133">Transmembrane helix</keyword>
<feature type="transmembrane region" description="Helical" evidence="5">
    <location>
        <begin position="54"/>
        <end position="79"/>
    </location>
</feature>
<dbReference type="GO" id="GO:0022857">
    <property type="term" value="F:transmembrane transporter activity"/>
    <property type="evidence" value="ECO:0007669"/>
    <property type="project" value="InterPro"/>
</dbReference>
<comment type="caution">
    <text evidence="6">The sequence shown here is derived from an EMBL/GenBank/DDBJ whole genome shotgun (WGS) entry which is preliminary data.</text>
</comment>
<gene>
    <name evidence="6" type="ORF">DB30_01923</name>
</gene>
<dbReference type="Pfam" id="PF00854">
    <property type="entry name" value="PTR2"/>
    <property type="match status" value="1"/>
</dbReference>
<dbReference type="GO" id="GO:0016020">
    <property type="term" value="C:membrane"/>
    <property type="evidence" value="ECO:0007669"/>
    <property type="project" value="UniProtKB-SubCell"/>
</dbReference>
<evidence type="ECO:0000256" key="1">
    <source>
        <dbReference type="ARBA" id="ARBA00004141"/>
    </source>
</evidence>
<name>A0A0C2D4A9_9BACT</name>
<feature type="transmembrane region" description="Helical" evidence="5">
    <location>
        <begin position="135"/>
        <end position="155"/>
    </location>
</feature>
<keyword evidence="2 5" id="KW-0812">Transmembrane</keyword>
<dbReference type="InterPro" id="IPR036259">
    <property type="entry name" value="MFS_trans_sf"/>
</dbReference>
<dbReference type="EMBL" id="JMCC02000015">
    <property type="protein sequence ID" value="KIG18036.1"/>
    <property type="molecule type" value="Genomic_DNA"/>
</dbReference>
<accession>A0A0C2D4A9</accession>
<organism evidence="6 7">
    <name type="scientific">Enhygromyxa salina</name>
    <dbReference type="NCBI Taxonomy" id="215803"/>
    <lineage>
        <taxon>Bacteria</taxon>
        <taxon>Pseudomonadati</taxon>
        <taxon>Myxococcota</taxon>
        <taxon>Polyangia</taxon>
        <taxon>Nannocystales</taxon>
        <taxon>Nannocystaceae</taxon>
        <taxon>Enhygromyxa</taxon>
    </lineage>
</organism>
<proteinExistence type="predicted"/>
<dbReference type="InterPro" id="IPR000109">
    <property type="entry name" value="POT_fam"/>
</dbReference>
<protein>
    <submittedName>
        <fullName evidence="6">Di-/tripeptide transporter</fullName>
    </submittedName>
</protein>
<evidence type="ECO:0000256" key="3">
    <source>
        <dbReference type="ARBA" id="ARBA00022989"/>
    </source>
</evidence>
<sequence length="197" mass="21670">MQHGAIQAFVYAMTFVGGFFADKILGFRKSITWGGLLMIVGSFTVAAAPSELFYIGTSITIVGTGFFKPNISGIVGLLYHDGDKRRDARLWAVLLRDQHRGRAWRVVKFGHGFFFVTGGFYLFHSLMRYAESDGISSLALFSLAWLVMTVGELCLSPIGDDPALAQAHIWDHHGPVVSGERVWSILGRTTGRGDGQR</sequence>
<feature type="transmembrane region" description="Helical" evidence="5">
    <location>
        <begin position="31"/>
        <end position="48"/>
    </location>
</feature>
<dbReference type="AlphaFoldDB" id="A0A0C2D4A9"/>
<feature type="transmembrane region" description="Helical" evidence="5">
    <location>
        <begin position="106"/>
        <end position="123"/>
    </location>
</feature>
<evidence type="ECO:0000256" key="4">
    <source>
        <dbReference type="ARBA" id="ARBA00023136"/>
    </source>
</evidence>
<reference evidence="6 7" key="1">
    <citation type="submission" date="2014-12" db="EMBL/GenBank/DDBJ databases">
        <title>Genome assembly of Enhygromyxa salina DSM 15201.</title>
        <authorList>
            <person name="Sharma G."/>
            <person name="Subramanian S."/>
        </authorList>
    </citation>
    <scope>NUCLEOTIDE SEQUENCE [LARGE SCALE GENOMIC DNA]</scope>
    <source>
        <strain evidence="6 7">DSM 15201</strain>
    </source>
</reference>
<keyword evidence="4 5" id="KW-0472">Membrane</keyword>
<dbReference type="Gene3D" id="1.20.1250.20">
    <property type="entry name" value="MFS general substrate transporter like domains"/>
    <property type="match status" value="2"/>
</dbReference>
<evidence type="ECO:0000313" key="7">
    <source>
        <dbReference type="Proteomes" id="UP000031599"/>
    </source>
</evidence>
<comment type="subcellular location">
    <subcellularLocation>
        <location evidence="1">Membrane</location>
        <topology evidence="1">Multi-pass membrane protein</topology>
    </subcellularLocation>
</comment>
<evidence type="ECO:0000256" key="5">
    <source>
        <dbReference type="SAM" id="Phobius"/>
    </source>
</evidence>
<evidence type="ECO:0000313" key="6">
    <source>
        <dbReference type="EMBL" id="KIG18036.1"/>
    </source>
</evidence>